<sequence length="257" mass="27591">MSKTALITGSTSGIGLATAKAFAAKGYNIVFNGLEENGAEIAAEVAQTYNVGHIFSPANMLQPEEIRAMVQQAFDQFGTIEVLVNNAGIQFVAPVEDFPEDKWDAIIAINLTAAFHATKAVWPKMKEQKYGRIVNISSAHGLIASPFKSAYVAAKHGIIGFTKVLALEGGEFGITANAICPGYVHTPIVDKQIPDQMKAHNMTREEVIEKVFLAEHAIKEFITTDTIAQTILYLADSEAAATITGIAMPLDAGWTAH</sequence>
<accession>A0A2P8DDA5</accession>
<dbReference type="OrthoDB" id="597477at2"/>
<dbReference type="RefSeq" id="WP_106521849.1">
    <property type="nucleotide sequence ID" value="NZ_PYGD01000001.1"/>
</dbReference>
<organism evidence="3 4">
    <name type="scientific">Taibaiella chishuiensis</name>
    <dbReference type="NCBI Taxonomy" id="1434707"/>
    <lineage>
        <taxon>Bacteria</taxon>
        <taxon>Pseudomonadati</taxon>
        <taxon>Bacteroidota</taxon>
        <taxon>Chitinophagia</taxon>
        <taxon>Chitinophagales</taxon>
        <taxon>Chitinophagaceae</taxon>
        <taxon>Taibaiella</taxon>
    </lineage>
</organism>
<dbReference type="InterPro" id="IPR011294">
    <property type="entry name" value="3-OHbutyrate_DH"/>
</dbReference>
<dbReference type="InterPro" id="IPR036291">
    <property type="entry name" value="NAD(P)-bd_dom_sf"/>
</dbReference>
<protein>
    <submittedName>
        <fullName evidence="3">3-hydroxybutyrate dehydrogenase</fullName>
    </submittedName>
</protein>
<dbReference type="InterPro" id="IPR020904">
    <property type="entry name" value="Sc_DH/Rdtase_CS"/>
</dbReference>
<dbReference type="InterPro" id="IPR050259">
    <property type="entry name" value="SDR"/>
</dbReference>
<dbReference type="NCBIfam" id="TIGR01963">
    <property type="entry name" value="PHB_DH"/>
    <property type="match status" value="1"/>
</dbReference>
<dbReference type="PANTHER" id="PTHR42879">
    <property type="entry name" value="3-OXOACYL-(ACYL-CARRIER-PROTEIN) REDUCTASE"/>
    <property type="match status" value="1"/>
</dbReference>
<dbReference type="EMBL" id="PYGD01000001">
    <property type="protein sequence ID" value="PSK95179.1"/>
    <property type="molecule type" value="Genomic_DNA"/>
</dbReference>
<comment type="caution">
    <text evidence="3">The sequence shown here is derived from an EMBL/GenBank/DDBJ whole genome shotgun (WGS) entry which is preliminary data.</text>
</comment>
<proteinExistence type="inferred from homology"/>
<dbReference type="PRINTS" id="PR00080">
    <property type="entry name" value="SDRFAMILY"/>
</dbReference>
<dbReference type="GO" id="GO:0032787">
    <property type="term" value="P:monocarboxylic acid metabolic process"/>
    <property type="evidence" value="ECO:0007669"/>
    <property type="project" value="UniProtKB-ARBA"/>
</dbReference>
<dbReference type="PANTHER" id="PTHR42879:SF2">
    <property type="entry name" value="3-OXOACYL-[ACYL-CARRIER-PROTEIN] REDUCTASE FABG"/>
    <property type="match status" value="1"/>
</dbReference>
<dbReference type="SUPFAM" id="SSF51735">
    <property type="entry name" value="NAD(P)-binding Rossmann-fold domains"/>
    <property type="match status" value="1"/>
</dbReference>
<comment type="similarity">
    <text evidence="1 2">Belongs to the short-chain dehydrogenases/reductases (SDR) family.</text>
</comment>
<keyword evidence="4" id="KW-1185">Reference proteome</keyword>
<dbReference type="Proteomes" id="UP000240572">
    <property type="component" value="Unassembled WGS sequence"/>
</dbReference>
<evidence type="ECO:0000313" key="4">
    <source>
        <dbReference type="Proteomes" id="UP000240572"/>
    </source>
</evidence>
<dbReference type="Pfam" id="PF00106">
    <property type="entry name" value="adh_short"/>
    <property type="match status" value="1"/>
</dbReference>
<dbReference type="PRINTS" id="PR00081">
    <property type="entry name" value="GDHRDH"/>
</dbReference>
<dbReference type="GO" id="GO:0003858">
    <property type="term" value="F:3-hydroxybutyrate dehydrogenase activity"/>
    <property type="evidence" value="ECO:0007669"/>
    <property type="project" value="InterPro"/>
</dbReference>
<evidence type="ECO:0000256" key="1">
    <source>
        <dbReference type="ARBA" id="ARBA00006484"/>
    </source>
</evidence>
<dbReference type="Gene3D" id="3.40.50.720">
    <property type="entry name" value="NAD(P)-binding Rossmann-like Domain"/>
    <property type="match status" value="1"/>
</dbReference>
<dbReference type="PROSITE" id="PS00061">
    <property type="entry name" value="ADH_SHORT"/>
    <property type="match status" value="1"/>
</dbReference>
<gene>
    <name evidence="3" type="ORF">B0I18_1011345</name>
</gene>
<name>A0A2P8DDA5_9BACT</name>
<dbReference type="InterPro" id="IPR002347">
    <property type="entry name" value="SDR_fam"/>
</dbReference>
<dbReference type="NCBIfam" id="NF009093">
    <property type="entry name" value="PRK12429.1"/>
    <property type="match status" value="1"/>
</dbReference>
<dbReference type="FunFam" id="3.40.50.720:FF:000084">
    <property type="entry name" value="Short-chain dehydrogenase reductase"/>
    <property type="match status" value="1"/>
</dbReference>
<dbReference type="AlphaFoldDB" id="A0A2P8DDA5"/>
<evidence type="ECO:0000256" key="2">
    <source>
        <dbReference type="RuleBase" id="RU000363"/>
    </source>
</evidence>
<evidence type="ECO:0000313" key="3">
    <source>
        <dbReference type="EMBL" id="PSK95179.1"/>
    </source>
</evidence>
<reference evidence="3 4" key="1">
    <citation type="submission" date="2018-03" db="EMBL/GenBank/DDBJ databases">
        <title>Genomic Encyclopedia of Type Strains, Phase III (KMG-III): the genomes of soil and plant-associated and newly described type strains.</title>
        <authorList>
            <person name="Whitman W."/>
        </authorList>
    </citation>
    <scope>NUCLEOTIDE SEQUENCE [LARGE SCALE GENOMIC DNA]</scope>
    <source>
        <strain evidence="3 4">CGMCC 1.12700</strain>
    </source>
</reference>